<dbReference type="PRINTS" id="PR00463">
    <property type="entry name" value="EP450I"/>
</dbReference>
<dbReference type="EMBL" id="BPQB01000098">
    <property type="protein sequence ID" value="GJE98984.1"/>
    <property type="molecule type" value="Genomic_DNA"/>
</dbReference>
<dbReference type="GO" id="GO:0020037">
    <property type="term" value="F:heme binding"/>
    <property type="evidence" value="ECO:0007669"/>
    <property type="project" value="InterPro"/>
</dbReference>
<dbReference type="SUPFAM" id="SSF48264">
    <property type="entry name" value="Cytochrome P450"/>
    <property type="match status" value="1"/>
</dbReference>
<reference evidence="15 16" key="1">
    <citation type="submission" date="2021-08" db="EMBL/GenBank/DDBJ databases">
        <title>Draft Genome Sequence of Phanerochaete sordida strain YK-624.</title>
        <authorList>
            <person name="Mori T."/>
            <person name="Dohra H."/>
            <person name="Suzuki T."/>
            <person name="Kawagishi H."/>
            <person name="Hirai H."/>
        </authorList>
    </citation>
    <scope>NUCLEOTIDE SEQUENCE [LARGE SCALE GENOMIC DNA]</scope>
    <source>
        <strain evidence="15 16">YK-624</strain>
    </source>
</reference>
<evidence type="ECO:0000256" key="6">
    <source>
        <dbReference type="ARBA" id="ARBA00022692"/>
    </source>
</evidence>
<evidence type="ECO:0000256" key="5">
    <source>
        <dbReference type="ARBA" id="ARBA00022617"/>
    </source>
</evidence>
<dbReference type="GO" id="GO:0004497">
    <property type="term" value="F:monooxygenase activity"/>
    <property type="evidence" value="ECO:0007669"/>
    <property type="project" value="UniProtKB-KW"/>
</dbReference>
<evidence type="ECO:0000256" key="1">
    <source>
        <dbReference type="ARBA" id="ARBA00001971"/>
    </source>
</evidence>
<keyword evidence="8" id="KW-1133">Transmembrane helix</keyword>
<evidence type="ECO:0000256" key="11">
    <source>
        <dbReference type="ARBA" id="ARBA00023033"/>
    </source>
</evidence>
<sequence>MSTISLLALVAISAFSFLFFRFHKLRRYRLPPGPPRLPIIGNLFNAPKSFEWLTYQAWSRKYGSDVVHYQILGTNFVVINSAEAADDLFERRSNNFSDRPAFTMVQLTGWRRTFGVMQYGDEWRTHRRLFHQYFRAPIVPAYHHSSAMAVQDLLRSLRRTPDQWMQHVRFMAGSNILRVAYGMELVSAEDPRLEIIEKSMQVFSKITVAGAYLVDSFPILKHVPTWFPGGRFKREAAEWRPIVNAMYMVPYTEAKESFSSGNYKPSITTEIMSEIGQLANETEQKALEDVAIGAMGTAFAAASDTTTLTLLNFVLAMLLYPHVQTAAQKALDGAIGNDRLPEIADKNTLSYVTAVMYECLRWRPPLPLSIPHRSIADDEYNGFHIPAGSIVIGNAWAILHDPARYPDPETFAPERFLDTHGALCADVPEPLAAFGYGRRICPGRYFAYDVVWLAIASMLAAFDITKPIDENGHVIEPSGEYMSGTFSFPVPFEADFKRREHVDIPM</sequence>
<feature type="binding site" description="axial binding residue" evidence="13">
    <location>
        <position position="441"/>
    </location>
    <ligand>
        <name>heme</name>
        <dbReference type="ChEBI" id="CHEBI:30413"/>
    </ligand>
    <ligandPart>
        <name>Fe</name>
        <dbReference type="ChEBI" id="CHEBI:18248"/>
    </ligandPart>
</feature>
<comment type="subcellular location">
    <subcellularLocation>
        <location evidence="2">Membrane</location>
        <topology evidence="2">Single-pass membrane protein</topology>
    </subcellularLocation>
</comment>
<dbReference type="Pfam" id="PF00067">
    <property type="entry name" value="p450"/>
    <property type="match status" value="1"/>
</dbReference>
<keyword evidence="11 14" id="KW-0503">Monooxygenase</keyword>
<keyword evidence="10 13" id="KW-0408">Iron</keyword>
<proteinExistence type="inferred from homology"/>
<keyword evidence="6" id="KW-0812">Transmembrane</keyword>
<accession>A0A9P3GRF5</accession>
<dbReference type="PRINTS" id="PR00385">
    <property type="entry name" value="P450"/>
</dbReference>
<dbReference type="InterPro" id="IPR050364">
    <property type="entry name" value="Cytochrome_P450_fung"/>
</dbReference>
<dbReference type="PANTHER" id="PTHR46300:SF7">
    <property type="entry name" value="P450, PUTATIVE (EUROFUNG)-RELATED"/>
    <property type="match status" value="1"/>
</dbReference>
<dbReference type="Proteomes" id="UP000703269">
    <property type="component" value="Unassembled WGS sequence"/>
</dbReference>
<comment type="similarity">
    <text evidence="4 14">Belongs to the cytochrome P450 family.</text>
</comment>
<dbReference type="PROSITE" id="PS00086">
    <property type="entry name" value="CYTOCHROME_P450"/>
    <property type="match status" value="1"/>
</dbReference>
<evidence type="ECO:0000313" key="15">
    <source>
        <dbReference type="EMBL" id="GJE98984.1"/>
    </source>
</evidence>
<keyword evidence="16" id="KW-1185">Reference proteome</keyword>
<evidence type="ECO:0000256" key="9">
    <source>
        <dbReference type="ARBA" id="ARBA00023002"/>
    </source>
</evidence>
<dbReference type="GO" id="GO:0016020">
    <property type="term" value="C:membrane"/>
    <property type="evidence" value="ECO:0007669"/>
    <property type="project" value="UniProtKB-SubCell"/>
</dbReference>
<evidence type="ECO:0000256" key="7">
    <source>
        <dbReference type="ARBA" id="ARBA00022723"/>
    </source>
</evidence>
<comment type="caution">
    <text evidence="15">The sequence shown here is derived from an EMBL/GenBank/DDBJ whole genome shotgun (WGS) entry which is preliminary data.</text>
</comment>
<dbReference type="InterPro" id="IPR002401">
    <property type="entry name" value="Cyt_P450_E_grp-I"/>
</dbReference>
<comment type="pathway">
    <text evidence="3">Secondary metabolite biosynthesis.</text>
</comment>
<organism evidence="15 16">
    <name type="scientific">Phanerochaete sordida</name>
    <dbReference type="NCBI Taxonomy" id="48140"/>
    <lineage>
        <taxon>Eukaryota</taxon>
        <taxon>Fungi</taxon>
        <taxon>Dikarya</taxon>
        <taxon>Basidiomycota</taxon>
        <taxon>Agaricomycotina</taxon>
        <taxon>Agaricomycetes</taxon>
        <taxon>Polyporales</taxon>
        <taxon>Phanerochaetaceae</taxon>
        <taxon>Phanerochaete</taxon>
    </lineage>
</organism>
<keyword evidence="9 14" id="KW-0560">Oxidoreductase</keyword>
<keyword evidence="5 13" id="KW-0349">Heme</keyword>
<evidence type="ECO:0000256" key="14">
    <source>
        <dbReference type="RuleBase" id="RU000461"/>
    </source>
</evidence>
<evidence type="ECO:0000256" key="2">
    <source>
        <dbReference type="ARBA" id="ARBA00004167"/>
    </source>
</evidence>
<evidence type="ECO:0000256" key="10">
    <source>
        <dbReference type="ARBA" id="ARBA00023004"/>
    </source>
</evidence>
<dbReference type="InterPro" id="IPR017972">
    <property type="entry name" value="Cyt_P450_CS"/>
</dbReference>
<dbReference type="AlphaFoldDB" id="A0A9P3GRF5"/>
<dbReference type="InterPro" id="IPR001128">
    <property type="entry name" value="Cyt_P450"/>
</dbReference>
<dbReference type="OrthoDB" id="2789670at2759"/>
<evidence type="ECO:0000313" key="16">
    <source>
        <dbReference type="Proteomes" id="UP000703269"/>
    </source>
</evidence>
<evidence type="ECO:0000256" key="3">
    <source>
        <dbReference type="ARBA" id="ARBA00005179"/>
    </source>
</evidence>
<dbReference type="PANTHER" id="PTHR46300">
    <property type="entry name" value="P450, PUTATIVE (EUROFUNG)-RELATED-RELATED"/>
    <property type="match status" value="1"/>
</dbReference>
<evidence type="ECO:0000256" key="4">
    <source>
        <dbReference type="ARBA" id="ARBA00010617"/>
    </source>
</evidence>
<dbReference type="InterPro" id="IPR036396">
    <property type="entry name" value="Cyt_P450_sf"/>
</dbReference>
<keyword evidence="7 13" id="KW-0479">Metal-binding</keyword>
<dbReference type="Gene3D" id="1.10.630.10">
    <property type="entry name" value="Cytochrome P450"/>
    <property type="match status" value="1"/>
</dbReference>
<gene>
    <name evidence="15" type="ORF">PsYK624_152220</name>
</gene>
<evidence type="ECO:0000256" key="13">
    <source>
        <dbReference type="PIRSR" id="PIRSR602401-1"/>
    </source>
</evidence>
<comment type="cofactor">
    <cofactor evidence="1 13">
        <name>heme</name>
        <dbReference type="ChEBI" id="CHEBI:30413"/>
    </cofactor>
</comment>
<protein>
    <submittedName>
        <fullName evidence="15">Cytochrome P450</fullName>
    </submittedName>
</protein>
<keyword evidence="12" id="KW-0472">Membrane</keyword>
<dbReference type="CDD" id="cd11065">
    <property type="entry name" value="CYP64-like"/>
    <property type="match status" value="1"/>
</dbReference>
<dbReference type="GO" id="GO:0016705">
    <property type="term" value="F:oxidoreductase activity, acting on paired donors, with incorporation or reduction of molecular oxygen"/>
    <property type="evidence" value="ECO:0007669"/>
    <property type="project" value="InterPro"/>
</dbReference>
<name>A0A9P3GRF5_9APHY</name>
<evidence type="ECO:0000256" key="8">
    <source>
        <dbReference type="ARBA" id="ARBA00022989"/>
    </source>
</evidence>
<evidence type="ECO:0000256" key="12">
    <source>
        <dbReference type="ARBA" id="ARBA00023136"/>
    </source>
</evidence>
<dbReference type="GO" id="GO:0005506">
    <property type="term" value="F:iron ion binding"/>
    <property type="evidence" value="ECO:0007669"/>
    <property type="project" value="InterPro"/>
</dbReference>